<name>A0ABS5ZLY3_9PROT</name>
<dbReference type="EMBL" id="JABELD010000016">
    <property type="protein sequence ID" value="MBU2737653.1"/>
    <property type="molecule type" value="Genomic_DNA"/>
</dbReference>
<reference evidence="1 2" key="1">
    <citation type="journal article" date="2021" name="ISME J.">
        <title>Genomic evolution of the class Acidithiobacillia: deep-branching Proteobacteria living in extreme acidic conditions.</title>
        <authorList>
            <person name="Moya-Beltran A."/>
            <person name="Beard S."/>
            <person name="Rojas-Villalobos C."/>
            <person name="Issotta F."/>
            <person name="Gallardo Y."/>
            <person name="Ulloa R."/>
            <person name="Giaveno A."/>
            <person name="Degli Esposti M."/>
            <person name="Johnson D.B."/>
            <person name="Quatrini R."/>
        </authorList>
    </citation>
    <scope>NUCLEOTIDE SEQUENCE [LARGE SCALE GENOMIC DNA]</scope>
    <source>
        <strain evidence="1 2">ATCC 19703</strain>
    </source>
</reference>
<gene>
    <name evidence="1" type="ORF">HJG40_02280</name>
</gene>
<protein>
    <submittedName>
        <fullName evidence="1">Uncharacterized protein</fullName>
    </submittedName>
</protein>
<proteinExistence type="predicted"/>
<keyword evidence="2" id="KW-1185">Reference proteome</keyword>
<sequence>MIRSFVSRSGNSVALDSELTPIYTQFSELRHYHVQGIGHQHLDATGRYALPRNQVDDAGIDFGRL</sequence>
<organism evidence="1 2">
    <name type="scientific">Acidithiobacillus concretivorus</name>
    <dbReference type="NCBI Taxonomy" id="3063952"/>
    <lineage>
        <taxon>Bacteria</taxon>
        <taxon>Pseudomonadati</taxon>
        <taxon>Pseudomonadota</taxon>
        <taxon>Acidithiobacillia</taxon>
        <taxon>Acidithiobacillales</taxon>
        <taxon>Acidithiobacillaceae</taxon>
        <taxon>Acidithiobacillus</taxon>
    </lineage>
</organism>
<evidence type="ECO:0000313" key="2">
    <source>
        <dbReference type="Proteomes" id="UP001197028"/>
    </source>
</evidence>
<dbReference type="RefSeq" id="WP_215862699.1">
    <property type="nucleotide sequence ID" value="NZ_JABELD010000016.1"/>
</dbReference>
<accession>A0ABS5ZLY3</accession>
<comment type="caution">
    <text evidence="1">The sequence shown here is derived from an EMBL/GenBank/DDBJ whole genome shotgun (WGS) entry which is preliminary data.</text>
</comment>
<dbReference type="Proteomes" id="UP001197028">
    <property type="component" value="Unassembled WGS sequence"/>
</dbReference>
<evidence type="ECO:0000313" key="1">
    <source>
        <dbReference type="EMBL" id="MBU2737653.1"/>
    </source>
</evidence>